<accession>A0A9P0LXB0</accession>
<name>A0A9P0LXB0_ACAOB</name>
<evidence type="ECO:0000313" key="2">
    <source>
        <dbReference type="Proteomes" id="UP001152888"/>
    </source>
</evidence>
<keyword evidence="2" id="KW-1185">Reference proteome</keyword>
<comment type="caution">
    <text evidence="1">The sequence shown here is derived from an EMBL/GenBank/DDBJ whole genome shotgun (WGS) entry which is preliminary data.</text>
</comment>
<sequence length="89" mass="9950">MLKRRIPRFALWTSLEDSISTSQVTNHARKTLFGGRTTSTITTTTKTWNHRPASGNTQATWTFPGGLRVPPDTYQIVTIGTKNTCRTVI</sequence>
<dbReference type="EMBL" id="CAKOFQ010007529">
    <property type="protein sequence ID" value="CAH2003096.1"/>
    <property type="molecule type" value="Genomic_DNA"/>
</dbReference>
<proteinExistence type="predicted"/>
<dbReference type="AlphaFoldDB" id="A0A9P0LXB0"/>
<gene>
    <name evidence="1" type="ORF">ACAOBT_LOCUS27173</name>
</gene>
<evidence type="ECO:0000313" key="1">
    <source>
        <dbReference type="EMBL" id="CAH2003096.1"/>
    </source>
</evidence>
<protein>
    <submittedName>
        <fullName evidence="1">Uncharacterized protein</fullName>
    </submittedName>
</protein>
<organism evidence="1 2">
    <name type="scientific">Acanthoscelides obtectus</name>
    <name type="common">Bean weevil</name>
    <name type="synonym">Bruchus obtectus</name>
    <dbReference type="NCBI Taxonomy" id="200917"/>
    <lineage>
        <taxon>Eukaryota</taxon>
        <taxon>Metazoa</taxon>
        <taxon>Ecdysozoa</taxon>
        <taxon>Arthropoda</taxon>
        <taxon>Hexapoda</taxon>
        <taxon>Insecta</taxon>
        <taxon>Pterygota</taxon>
        <taxon>Neoptera</taxon>
        <taxon>Endopterygota</taxon>
        <taxon>Coleoptera</taxon>
        <taxon>Polyphaga</taxon>
        <taxon>Cucujiformia</taxon>
        <taxon>Chrysomeloidea</taxon>
        <taxon>Chrysomelidae</taxon>
        <taxon>Bruchinae</taxon>
        <taxon>Bruchini</taxon>
        <taxon>Acanthoscelides</taxon>
    </lineage>
</organism>
<dbReference type="Proteomes" id="UP001152888">
    <property type="component" value="Unassembled WGS sequence"/>
</dbReference>
<reference evidence="1" key="1">
    <citation type="submission" date="2022-03" db="EMBL/GenBank/DDBJ databases">
        <authorList>
            <person name="Sayadi A."/>
        </authorList>
    </citation>
    <scope>NUCLEOTIDE SEQUENCE</scope>
</reference>